<reference evidence="4 5" key="1">
    <citation type="submission" date="2019-02" db="EMBL/GenBank/DDBJ databases">
        <title>Deep-cultivation of Planctomycetes and their phenomic and genomic characterization uncovers novel biology.</title>
        <authorList>
            <person name="Wiegand S."/>
            <person name="Jogler M."/>
            <person name="Boedeker C."/>
            <person name="Pinto D."/>
            <person name="Vollmers J."/>
            <person name="Rivas-Marin E."/>
            <person name="Kohn T."/>
            <person name="Peeters S.H."/>
            <person name="Heuer A."/>
            <person name="Rast P."/>
            <person name="Oberbeckmann S."/>
            <person name="Bunk B."/>
            <person name="Jeske O."/>
            <person name="Meyerdierks A."/>
            <person name="Storesund J.E."/>
            <person name="Kallscheuer N."/>
            <person name="Luecker S."/>
            <person name="Lage O.M."/>
            <person name="Pohl T."/>
            <person name="Merkel B.J."/>
            <person name="Hornburger P."/>
            <person name="Mueller R.-W."/>
            <person name="Bruemmer F."/>
            <person name="Labrenz M."/>
            <person name="Spormann A.M."/>
            <person name="Op den Camp H."/>
            <person name="Overmann J."/>
            <person name="Amann R."/>
            <person name="Jetten M.S.M."/>
            <person name="Mascher T."/>
            <person name="Medema M.H."/>
            <person name="Devos D.P."/>
            <person name="Kaster A.-K."/>
            <person name="Ovreas L."/>
            <person name="Rohde M."/>
            <person name="Galperin M.Y."/>
            <person name="Jogler C."/>
        </authorList>
    </citation>
    <scope>NUCLEOTIDE SEQUENCE [LARGE SCALE GENOMIC DNA]</scope>
    <source>
        <strain evidence="4 5">Pla85_3_4</strain>
    </source>
</reference>
<feature type="domain" description="DUF1592" evidence="3">
    <location>
        <begin position="352"/>
        <end position="470"/>
    </location>
</feature>
<dbReference type="InterPro" id="IPR013039">
    <property type="entry name" value="DUF1588"/>
</dbReference>
<evidence type="ECO:0000259" key="2">
    <source>
        <dbReference type="Pfam" id="PF07627"/>
    </source>
</evidence>
<proteinExistence type="predicted"/>
<evidence type="ECO:0000313" key="4">
    <source>
        <dbReference type="EMBL" id="QDU96575.1"/>
    </source>
</evidence>
<feature type="domain" description="DUF1585" evidence="1">
    <location>
        <begin position="653"/>
        <end position="721"/>
    </location>
</feature>
<dbReference type="Pfam" id="PF07624">
    <property type="entry name" value="PSD2"/>
    <property type="match status" value="1"/>
</dbReference>
<gene>
    <name evidence="4" type="ORF">Pla8534_43960</name>
</gene>
<dbReference type="InterPro" id="IPR011478">
    <property type="entry name" value="DUF1585"/>
</dbReference>
<dbReference type="AlphaFoldDB" id="A0A518DXK8"/>
<organism evidence="4 5">
    <name type="scientific">Lignipirellula cremea</name>
    <dbReference type="NCBI Taxonomy" id="2528010"/>
    <lineage>
        <taxon>Bacteria</taxon>
        <taxon>Pseudomonadati</taxon>
        <taxon>Planctomycetota</taxon>
        <taxon>Planctomycetia</taxon>
        <taxon>Pirellulales</taxon>
        <taxon>Pirellulaceae</taxon>
        <taxon>Lignipirellula</taxon>
    </lineage>
</organism>
<dbReference type="Pfam" id="PF07627">
    <property type="entry name" value="PSCyt3"/>
    <property type="match status" value="1"/>
</dbReference>
<dbReference type="KEGG" id="lcre:Pla8534_43960"/>
<evidence type="ECO:0000313" key="5">
    <source>
        <dbReference type="Proteomes" id="UP000317648"/>
    </source>
</evidence>
<accession>A0A518DXK8</accession>
<dbReference type="Pfam" id="PF07631">
    <property type="entry name" value="PSD4"/>
    <property type="match status" value="1"/>
</dbReference>
<protein>
    <recommendedName>
        <fullName evidence="6">Planctomycete cytochrome C</fullName>
    </recommendedName>
</protein>
<dbReference type="OrthoDB" id="221599at2"/>
<feature type="domain" description="DUF1588" evidence="2">
    <location>
        <begin position="512"/>
        <end position="606"/>
    </location>
</feature>
<dbReference type="InterPro" id="IPR013042">
    <property type="entry name" value="DUF1592"/>
</dbReference>
<keyword evidence="5" id="KW-1185">Reference proteome</keyword>
<sequence length="729" mass="81487">MHIANINLKRITMRKTPKMTTYGGLLYRALSIGTWCLFGICCLSFVTSCPAAELKFASFDESQAEFDRSVKPMLAKYCGQCHGADLAEKELNLQTLPPDMKGTTSAARWAVVLTQLSLGKMPPKDEPQPGGEAKAAAIEWIKAEMKRSGKHVAVREEYHNGNVVDHALLFGGKPTGSLETPTRVRRLSPEIYEAFTRDVGRGADVGQSFSPAGGATFKDMGAPKLDEPTTSQLIGNALLIVDRLTWHKMEGGVAKSERGAPNQLVRLYDEMDPASETDVETAIKYLFDYIIRRQPTDEELANFKALMNQNIKDAGRATGVRFTLAAVLLLPEAVLRSERGAGPPDDRGLVRLAPREIAFAVTYALTDRRPESWLLADADAGKLDSRDGVEAAVRKLLDDPKFEKPRILRFFREYFGYEQATEIFKNPDEPVEHYPRELVADTDRLIEGIVEQDKEVFRELLTTNKAFVNFRWDRNKQQGFKARNEAVHLAYGLPPDWKWTADQPIELPKNQRAGILTQPAWLVAVSKSDDNDVIHRGKWVRERLLGNVVPDIPITVDAQLPIAPEKTLRERMAVTQEQYCWQCHRLMNRVGYPLEMYDHFGRFRVTERVLDPEATAKNVDPKGKPLGPVVRKVPADISGGVEFVGDTRVDGDVSGAVELMHKLAASERVEQVFIRHAFRYWLGRNETPGDAASLQAAHRAYRDSGGSMKALIAALVTSESFLYRVKTAN</sequence>
<evidence type="ECO:0008006" key="6">
    <source>
        <dbReference type="Google" id="ProtNLM"/>
    </source>
</evidence>
<evidence type="ECO:0000259" key="3">
    <source>
        <dbReference type="Pfam" id="PF07631"/>
    </source>
</evidence>
<evidence type="ECO:0000259" key="1">
    <source>
        <dbReference type="Pfam" id="PF07624"/>
    </source>
</evidence>
<dbReference type="EMBL" id="CP036433">
    <property type="protein sequence ID" value="QDU96575.1"/>
    <property type="molecule type" value="Genomic_DNA"/>
</dbReference>
<name>A0A518DXK8_9BACT</name>
<dbReference type="Proteomes" id="UP000317648">
    <property type="component" value="Chromosome"/>
</dbReference>